<dbReference type="InterPro" id="IPR025510">
    <property type="entry name" value="DUF4397"/>
</dbReference>
<protein>
    <recommendedName>
        <fullName evidence="1">DUF4397 domain-containing protein</fullName>
    </recommendedName>
</protein>
<comment type="caution">
    <text evidence="2">The sequence shown here is derived from an EMBL/GenBank/DDBJ whole genome shotgun (WGS) entry which is preliminary data.</text>
</comment>
<dbReference type="RefSeq" id="WP_080022052.1">
    <property type="nucleotide sequence ID" value="NZ_LTAY01000025.1"/>
</dbReference>
<organism evidence="2 3">
    <name type="scientific">Clostridium thermobutyricum DSM 4928</name>
    <dbReference type="NCBI Taxonomy" id="1121339"/>
    <lineage>
        <taxon>Bacteria</taxon>
        <taxon>Bacillati</taxon>
        <taxon>Bacillota</taxon>
        <taxon>Clostridia</taxon>
        <taxon>Eubacteriales</taxon>
        <taxon>Clostridiaceae</taxon>
        <taxon>Clostridium</taxon>
    </lineage>
</organism>
<proteinExistence type="predicted"/>
<gene>
    <name evidence="2" type="ORF">CLTHE_07360</name>
</gene>
<evidence type="ECO:0000313" key="2">
    <source>
        <dbReference type="EMBL" id="OPX49354.1"/>
    </source>
</evidence>
<feature type="domain" description="DUF4397" evidence="1">
    <location>
        <begin position="13"/>
        <end position="126"/>
    </location>
</feature>
<accession>A0A1V4SZB5</accession>
<dbReference type="AlphaFoldDB" id="A0A1V4SZB5"/>
<sequence>MFERLNNLPRLNSHVRFIHGCPDLGPINIYSEGKLLVGNLNFGGNTEYILLPSKEYEVEIFRSSDNTKPIATYKFEAIPNEFSTISLTCNNGTLFVLNLKDDSSEKDPKFSYIRFINISPNAPLLSLNLSNNRPIFSNVEFLEETRYYPLSPGLYNFNISFSSFTKARKRLPRINLLPGEKYTMYIIGLLNGKPEVGYILLKDG</sequence>
<dbReference type="EMBL" id="LTAY01000025">
    <property type="protein sequence ID" value="OPX49354.1"/>
    <property type="molecule type" value="Genomic_DNA"/>
</dbReference>
<name>A0A1V4SZB5_9CLOT</name>
<dbReference type="Pfam" id="PF14344">
    <property type="entry name" value="DUF4397"/>
    <property type="match status" value="1"/>
</dbReference>
<evidence type="ECO:0000313" key="3">
    <source>
        <dbReference type="Proteomes" id="UP000191448"/>
    </source>
</evidence>
<evidence type="ECO:0000259" key="1">
    <source>
        <dbReference type="Pfam" id="PF14344"/>
    </source>
</evidence>
<reference evidence="2 3" key="1">
    <citation type="submission" date="2016-02" db="EMBL/GenBank/DDBJ databases">
        <title>Genome sequence of Clostridium thermobutyricum DSM 4928.</title>
        <authorList>
            <person name="Poehlein A."/>
            <person name="Daniel R."/>
        </authorList>
    </citation>
    <scope>NUCLEOTIDE SEQUENCE [LARGE SCALE GENOMIC DNA]</scope>
    <source>
        <strain evidence="2 3">DSM 4928</strain>
    </source>
</reference>
<dbReference type="Proteomes" id="UP000191448">
    <property type="component" value="Unassembled WGS sequence"/>
</dbReference>
<dbReference type="OrthoDB" id="9783299at2"/>